<dbReference type="EMBL" id="CP013121">
    <property type="protein sequence ID" value="ALM94134.1"/>
    <property type="molecule type" value="Genomic_DNA"/>
</dbReference>
<dbReference type="RefSeq" id="WP_005896137.1">
    <property type="nucleotide sequence ID" value="NZ_CP013121.1"/>
</dbReference>
<dbReference type="PANTHER" id="PTHR13799">
    <property type="entry name" value="NGG1 INTERACTING FACTOR 3"/>
    <property type="match status" value="1"/>
</dbReference>
<comment type="similarity">
    <text evidence="1">Belongs to the GTP cyclohydrolase I type 2/NIF3 family.</text>
</comment>
<dbReference type="AlphaFoldDB" id="A0A0D6FU41"/>
<name>A0A0D6FU41_FUSNP</name>
<evidence type="ECO:0000313" key="7">
    <source>
        <dbReference type="Proteomes" id="UP000221504"/>
    </source>
</evidence>
<dbReference type="FunFam" id="3.40.1390.30:FF:000006">
    <property type="entry name" value="Dinuclear metal center protein, YbgI family"/>
    <property type="match status" value="1"/>
</dbReference>
<dbReference type="NCBIfam" id="TIGR00486">
    <property type="entry name" value="YbgI_SA1388"/>
    <property type="match status" value="1"/>
</dbReference>
<dbReference type="Proteomes" id="UP000221504">
    <property type="component" value="Unassembled WGS sequence"/>
</dbReference>
<feature type="binding site" evidence="3">
    <location>
        <position position="228"/>
    </location>
    <ligand>
        <name>a divalent metal cation</name>
        <dbReference type="ChEBI" id="CHEBI:60240"/>
        <label>1</label>
    </ligand>
</feature>
<proteinExistence type="inferred from homology"/>
<feature type="binding site" evidence="3">
    <location>
        <position position="103"/>
    </location>
    <ligand>
        <name>a divalent metal cation</name>
        <dbReference type="ChEBI" id="CHEBI:60240"/>
        <label>1</label>
    </ligand>
</feature>
<evidence type="ECO:0000313" key="6">
    <source>
        <dbReference type="Proteomes" id="UP000067061"/>
    </source>
</evidence>
<dbReference type="PANTHER" id="PTHR13799:SF14">
    <property type="entry name" value="GTP CYCLOHYDROLASE 1 TYPE 2 HOMOLOG"/>
    <property type="match status" value="1"/>
</dbReference>
<feature type="binding site" evidence="3">
    <location>
        <position position="224"/>
    </location>
    <ligand>
        <name>a divalent metal cation</name>
        <dbReference type="ChEBI" id="CHEBI:60240"/>
        <label>1</label>
    </ligand>
</feature>
<evidence type="ECO:0000313" key="4">
    <source>
        <dbReference type="EMBL" id="ALM94134.1"/>
    </source>
</evidence>
<evidence type="ECO:0000313" key="5">
    <source>
        <dbReference type="EMBL" id="PHI09877.1"/>
    </source>
</evidence>
<feature type="binding site" evidence="3">
    <location>
        <position position="64"/>
    </location>
    <ligand>
        <name>a divalent metal cation</name>
        <dbReference type="ChEBI" id="CHEBI:60240"/>
        <label>2</label>
    </ligand>
</feature>
<keyword evidence="2 3" id="KW-0479">Metal-binding</keyword>
<reference evidence="4 6" key="1">
    <citation type="submission" date="2015-11" db="EMBL/GenBank/DDBJ databases">
        <authorList>
            <person name="Kook J.-K."/>
            <person name="Park S.-N."/>
            <person name="Lim Y.K."/>
            <person name="Jo E."/>
        </authorList>
    </citation>
    <scope>NUCLEOTIDE SEQUENCE [LARGE SCALE GENOMIC DNA]</scope>
    <source>
        <strain evidence="4 6">ChDC F306</strain>
    </source>
</reference>
<reference evidence="5 7" key="2">
    <citation type="submission" date="2017-06" db="EMBL/GenBank/DDBJ databases">
        <title>Draft genome sequence of Fusobacterium nucleatum subsp. polymorphum KCOM 1267 (=ChDC F290).</title>
        <authorList>
            <person name="Kook J.-K."/>
            <person name="Park S.-N."/>
            <person name="Lim Y.K."/>
            <person name="Roh H."/>
        </authorList>
    </citation>
    <scope>NUCLEOTIDE SEQUENCE [LARGE SCALE GENOMIC DNA]</scope>
    <source>
        <strain evidence="5">KCOM 1267</strain>
        <strain evidence="7">KCOM 1267(ChDC F290)</strain>
    </source>
</reference>
<dbReference type="EMBL" id="NIRM01000001">
    <property type="protein sequence ID" value="PHI09877.1"/>
    <property type="molecule type" value="Genomic_DNA"/>
</dbReference>
<evidence type="ECO:0000256" key="3">
    <source>
        <dbReference type="PIRSR" id="PIRSR602678-1"/>
    </source>
</evidence>
<evidence type="ECO:0000256" key="2">
    <source>
        <dbReference type="ARBA" id="ARBA00022723"/>
    </source>
</evidence>
<dbReference type="InterPro" id="IPR036069">
    <property type="entry name" value="DUF34/NIF3_sf"/>
</dbReference>
<protein>
    <submittedName>
        <fullName evidence="5">Nif3-like dinuclear metal center hexameric protein</fullName>
    </submittedName>
    <submittedName>
        <fullName evidence="4">Transcriptional regulator</fullName>
    </submittedName>
</protein>
<accession>A0A0D6FU41</accession>
<feature type="binding site" evidence="3">
    <location>
        <position position="65"/>
    </location>
    <ligand>
        <name>a divalent metal cation</name>
        <dbReference type="ChEBI" id="CHEBI:60240"/>
        <label>1</label>
    </ligand>
</feature>
<dbReference type="Pfam" id="PF01784">
    <property type="entry name" value="DUF34_NIF3"/>
    <property type="match status" value="1"/>
</dbReference>
<sequence length="258" mass="30126">MKTRDIINILEKKFPKINAEEWDNVGLLIGDYDKEIKKIQFSLDATLESIENAISKKVDMLITHHPIIFKAIKDITEQNILGKKIRDLIKNDINVYAIHTNLDSSIEGLNDYVLKKIGILEYKILDFDEEKNCGIGRIFKLNEEKNLKNFIEELKLKLKILNLRVISNDLNKKIKKIALINGSAMSYWRKAKKEKVDLFITGDIGYHDALDALESGLNVIDFGHYESEHFFYEILIEELKDNNLEFLVFNREPIFKFY</sequence>
<dbReference type="SUPFAM" id="SSF102705">
    <property type="entry name" value="NIF3 (NGG1p interacting factor 3)-like"/>
    <property type="match status" value="1"/>
</dbReference>
<evidence type="ECO:0000256" key="1">
    <source>
        <dbReference type="ARBA" id="ARBA00006964"/>
    </source>
</evidence>
<gene>
    <name evidence="5" type="ORF">CBG52_01290</name>
    <name evidence="4" type="ORF">RO02_05725</name>
</gene>
<dbReference type="GO" id="GO:0005737">
    <property type="term" value="C:cytoplasm"/>
    <property type="evidence" value="ECO:0007669"/>
    <property type="project" value="TreeGrafter"/>
</dbReference>
<organism evidence="5 7">
    <name type="scientific">Fusobacterium nucleatum subsp. polymorphum</name>
    <name type="common">Fusobacterium polymorphum</name>
    <dbReference type="NCBI Taxonomy" id="76857"/>
    <lineage>
        <taxon>Bacteria</taxon>
        <taxon>Fusobacteriati</taxon>
        <taxon>Fusobacteriota</taxon>
        <taxon>Fusobacteriia</taxon>
        <taxon>Fusobacteriales</taxon>
        <taxon>Fusobacteriaceae</taxon>
        <taxon>Fusobacterium</taxon>
    </lineage>
</organism>
<dbReference type="Proteomes" id="UP000067061">
    <property type="component" value="Chromosome"/>
</dbReference>
<dbReference type="InterPro" id="IPR002678">
    <property type="entry name" value="DUF34/NIF3"/>
</dbReference>
<dbReference type="Gene3D" id="3.40.1390.30">
    <property type="entry name" value="NIF3 (NGG1p interacting factor 3)-like"/>
    <property type="match status" value="2"/>
</dbReference>
<dbReference type="KEGG" id="fpol:ERS445057_00873"/>
<dbReference type="GeneID" id="45634665"/>
<dbReference type="GO" id="GO:0046872">
    <property type="term" value="F:metal ion binding"/>
    <property type="evidence" value="ECO:0007669"/>
    <property type="project" value="UniProtKB-KW"/>
</dbReference>